<dbReference type="InterPro" id="IPR017850">
    <property type="entry name" value="Alkaline_phosphatase_core_sf"/>
</dbReference>
<keyword evidence="3" id="KW-1185">Reference proteome</keyword>
<dbReference type="InterPro" id="IPR011029">
    <property type="entry name" value="DEATH-like_dom_sf"/>
</dbReference>
<dbReference type="CDD" id="cd16021">
    <property type="entry name" value="ALP_like"/>
    <property type="match status" value="1"/>
</dbReference>
<dbReference type="PROSITE" id="PS50209">
    <property type="entry name" value="CARD"/>
    <property type="match status" value="1"/>
</dbReference>
<proteinExistence type="predicted"/>
<dbReference type="Gene3D" id="3.40.720.10">
    <property type="entry name" value="Alkaline Phosphatase, subunit A"/>
    <property type="match status" value="1"/>
</dbReference>
<dbReference type="GO" id="GO:0042981">
    <property type="term" value="P:regulation of apoptotic process"/>
    <property type="evidence" value="ECO:0007669"/>
    <property type="project" value="InterPro"/>
</dbReference>
<dbReference type="Proteomes" id="UP000225706">
    <property type="component" value="Unassembled WGS sequence"/>
</dbReference>
<dbReference type="Pfam" id="PF00619">
    <property type="entry name" value="CARD"/>
    <property type="match status" value="1"/>
</dbReference>
<evidence type="ECO:0000259" key="1">
    <source>
        <dbReference type="PROSITE" id="PS50209"/>
    </source>
</evidence>
<feature type="domain" description="CARD" evidence="1">
    <location>
        <begin position="270"/>
        <end position="359"/>
    </location>
</feature>
<dbReference type="Pfam" id="PF02995">
    <property type="entry name" value="DUF229"/>
    <property type="match status" value="1"/>
</dbReference>
<dbReference type="GO" id="GO:0005615">
    <property type="term" value="C:extracellular space"/>
    <property type="evidence" value="ECO:0007669"/>
    <property type="project" value="TreeGrafter"/>
</dbReference>
<organism evidence="2 3">
    <name type="scientific">Stylophora pistillata</name>
    <name type="common">Smooth cauliflower coral</name>
    <dbReference type="NCBI Taxonomy" id="50429"/>
    <lineage>
        <taxon>Eukaryota</taxon>
        <taxon>Metazoa</taxon>
        <taxon>Cnidaria</taxon>
        <taxon>Anthozoa</taxon>
        <taxon>Hexacorallia</taxon>
        <taxon>Scleractinia</taxon>
        <taxon>Astrocoeniina</taxon>
        <taxon>Pocilloporidae</taxon>
        <taxon>Stylophora</taxon>
    </lineage>
</organism>
<dbReference type="EMBL" id="LSMT01000589">
    <property type="protein sequence ID" value="PFX15970.1"/>
    <property type="molecule type" value="Genomic_DNA"/>
</dbReference>
<evidence type="ECO:0000313" key="3">
    <source>
        <dbReference type="Proteomes" id="UP000225706"/>
    </source>
</evidence>
<dbReference type="OrthoDB" id="5973195at2759"/>
<dbReference type="AlphaFoldDB" id="A0A2B4RHL5"/>
<dbReference type="PANTHER" id="PTHR10974:SF1">
    <property type="entry name" value="FI08016P-RELATED"/>
    <property type="match status" value="1"/>
</dbReference>
<accession>A0A2B4RHL5</accession>
<reference evidence="3" key="1">
    <citation type="journal article" date="2017" name="bioRxiv">
        <title>Comparative analysis of the genomes of Stylophora pistillata and Acropora digitifera provides evidence for extensive differences between species of corals.</title>
        <authorList>
            <person name="Voolstra C.R."/>
            <person name="Li Y."/>
            <person name="Liew Y.J."/>
            <person name="Baumgarten S."/>
            <person name="Zoccola D."/>
            <person name="Flot J.-F."/>
            <person name="Tambutte S."/>
            <person name="Allemand D."/>
            <person name="Aranda M."/>
        </authorList>
    </citation>
    <scope>NUCLEOTIDE SEQUENCE [LARGE SCALE GENOMIC DNA]</scope>
</reference>
<dbReference type="FunFam" id="3.40.720.10:FF:000017">
    <property type="entry name" value="Predicted protein"/>
    <property type="match status" value="1"/>
</dbReference>
<dbReference type="STRING" id="50429.A0A2B4RHL5"/>
<dbReference type="SUPFAM" id="SSF47986">
    <property type="entry name" value="DEATH domain"/>
    <property type="match status" value="1"/>
</dbReference>
<sequence length="948" mass="107611">MHNMVVSMKRNGTRVARKNKGYSTKAPELSGQKEVTSKAKYPVIQAEHDHVHRASLLKSTLKDYVELHNTTAEVDYTEVNVQVFQSEYEAVRSCELVEEHCQAISKLNNIIATYSFPITSEILISVHGNSTLYVKAAFISKLEFSMSGLSCGLEHSNIQPFNSTEEQSCRLPAIDPFDKNAMSYFIKMSPMTCELEATLFTRYQDGLLEVVNSHDRGYSHVENERLINLATLGAIKGAAIRRRQALILSMPEASLSWLIERSYCKREQGMTDMHKEIINCQKEAIVKDLEVTKILKKLMTKRIFDEKDKKAIEKKTNDRLRSSKLLDILLDKVPDRFSDFVDILCDGTQKFLAIGLLKEESKEYQKEKDALWSFLNEMAEARKEIYERKYELELELKGAHEKIGAPLRSISVQTIHRINASDSGFTLGEQPTFLKFKGPTLKLEHDFIQINAEFSNGMIQKDFHAQVVPKQEVLQRTASQRTGLPFNVIILALDQTSQATFQRLLPESFKFLRDELQSFIFEGFSLVGEATTPQLTALLTGKTVEENCKLHEARIGFDNAKSLDEWPFIFNTFKEHGYATMFSEDAPSIATFNMRLKGFNKPPADHYARPFWSAVPHNSDSGLHAFCINAQPQHIIQLEYLKSLFRAYPGTLKFGFTFVSSLCHHESIMPLGSAAKDFLKFFQAIRDSGSLNDTFFVVMGDHGARTGEFRSTIQGKLEERLPLLSIALPSKFHFKYPELVKNLKHNTKVITSPLDLHATFMHLLKYPADPSNSDLTRGTSLFSAIPRNRSCQDAMIPEYFCPCVQWLPLNTTHAHIRISAMRAVDFINNLLTEVGHLCEELSVNDIISAWQEMSSIKVQTFDGIENGMGLGFGKANFESTSMPNECTYQLRFRTKPGYGEFETSVKIIDGKFIVSEHISRINIYGSQPNCIKASHPHLRKYCYCSHQG</sequence>
<dbReference type="InterPro" id="IPR004245">
    <property type="entry name" value="DUF229"/>
</dbReference>
<protein>
    <recommendedName>
        <fullName evidence="1">CARD domain-containing protein</fullName>
    </recommendedName>
</protein>
<dbReference type="Gene3D" id="1.10.533.10">
    <property type="entry name" value="Death Domain, Fas"/>
    <property type="match status" value="1"/>
</dbReference>
<name>A0A2B4RHL5_STYPI</name>
<dbReference type="CDD" id="cd01671">
    <property type="entry name" value="CARD"/>
    <property type="match status" value="1"/>
</dbReference>
<gene>
    <name evidence="2" type="ORF">AWC38_SpisGene19781</name>
</gene>
<comment type="caution">
    <text evidence="2">The sequence shown here is derived from an EMBL/GenBank/DDBJ whole genome shotgun (WGS) entry which is preliminary data.</text>
</comment>
<dbReference type="InterPro" id="IPR001315">
    <property type="entry name" value="CARD"/>
</dbReference>
<dbReference type="PANTHER" id="PTHR10974">
    <property type="entry name" value="FI08016P-RELATED"/>
    <property type="match status" value="1"/>
</dbReference>
<dbReference type="SUPFAM" id="SSF53649">
    <property type="entry name" value="Alkaline phosphatase-like"/>
    <property type="match status" value="1"/>
</dbReference>
<evidence type="ECO:0000313" key="2">
    <source>
        <dbReference type="EMBL" id="PFX15970.1"/>
    </source>
</evidence>